<dbReference type="SUPFAM" id="SSF51445">
    <property type="entry name" value="(Trans)glycosidases"/>
    <property type="match status" value="1"/>
</dbReference>
<keyword evidence="2" id="KW-0378">Hydrolase</keyword>
<dbReference type="PANTHER" id="PTHR46066">
    <property type="entry name" value="CHITINASE DOMAIN-CONTAINING PROTEIN 1 FAMILY MEMBER"/>
    <property type="match status" value="1"/>
</dbReference>
<dbReference type="Gene3D" id="3.30.457.10">
    <property type="entry name" value="Copper amine oxidase-like, N-terminal domain"/>
    <property type="match status" value="1"/>
</dbReference>
<accession>A0A410QBY6</accession>
<dbReference type="Gene3D" id="2.30.30.40">
    <property type="entry name" value="SH3 Domains"/>
    <property type="match status" value="1"/>
</dbReference>
<dbReference type="InterPro" id="IPR036582">
    <property type="entry name" value="Mao_N_sf"/>
</dbReference>
<gene>
    <name evidence="2" type="ORF">EQM13_07100</name>
</gene>
<dbReference type="GO" id="GO:0008061">
    <property type="term" value="F:chitin binding"/>
    <property type="evidence" value="ECO:0007669"/>
    <property type="project" value="InterPro"/>
</dbReference>
<dbReference type="Pfam" id="PF00704">
    <property type="entry name" value="Glyco_hydro_18"/>
    <property type="match status" value="1"/>
</dbReference>
<reference evidence="3" key="1">
    <citation type="submission" date="2019-01" db="EMBL/GenBank/DDBJ databases">
        <title>Draft genomes of a novel of Sporanaerobacter strains.</title>
        <authorList>
            <person name="Ma S."/>
        </authorList>
    </citation>
    <scope>NUCLEOTIDE SEQUENCE [LARGE SCALE GENOMIC DNA]</scope>
    <source>
        <strain evidence="3">NJN-17</strain>
    </source>
</reference>
<feature type="domain" description="GH18" evidence="1">
    <location>
        <begin position="235"/>
        <end position="548"/>
    </location>
</feature>
<dbReference type="InterPro" id="IPR011583">
    <property type="entry name" value="Chitinase_II/V-like_cat"/>
</dbReference>
<dbReference type="InterPro" id="IPR003646">
    <property type="entry name" value="SH3-like_bac-type"/>
</dbReference>
<keyword evidence="3" id="KW-1185">Reference proteome</keyword>
<dbReference type="SUPFAM" id="SSF55383">
    <property type="entry name" value="Copper amine oxidase, domain N"/>
    <property type="match status" value="1"/>
</dbReference>
<dbReference type="GO" id="GO:0016787">
    <property type="term" value="F:hydrolase activity"/>
    <property type="evidence" value="ECO:0007669"/>
    <property type="project" value="UniProtKB-KW"/>
</dbReference>
<dbReference type="PANTHER" id="PTHR46066:SF2">
    <property type="entry name" value="CHITINASE DOMAIN-CONTAINING PROTEIN 1"/>
    <property type="match status" value="1"/>
</dbReference>
<dbReference type="Gene3D" id="3.20.20.80">
    <property type="entry name" value="Glycosidases"/>
    <property type="match status" value="1"/>
</dbReference>
<dbReference type="InterPro" id="IPR001223">
    <property type="entry name" value="Glyco_hydro18_cat"/>
</dbReference>
<dbReference type="KEGG" id="spoa:EQM13_07100"/>
<proteinExistence type="predicted"/>
<dbReference type="GO" id="GO:0005975">
    <property type="term" value="P:carbohydrate metabolic process"/>
    <property type="evidence" value="ECO:0007669"/>
    <property type="project" value="InterPro"/>
</dbReference>
<dbReference type="Pfam" id="PF07833">
    <property type="entry name" value="Cu_amine_oxidN1"/>
    <property type="match status" value="1"/>
</dbReference>
<dbReference type="SMART" id="SM00636">
    <property type="entry name" value="Glyco_18"/>
    <property type="match status" value="1"/>
</dbReference>
<evidence type="ECO:0000259" key="1">
    <source>
        <dbReference type="PROSITE" id="PS51910"/>
    </source>
</evidence>
<name>A0A410QBY6_9FIRM</name>
<dbReference type="EMBL" id="CP035282">
    <property type="protein sequence ID" value="QAT61358.1"/>
    <property type="molecule type" value="Genomic_DNA"/>
</dbReference>
<dbReference type="InterPro" id="IPR029070">
    <property type="entry name" value="Chitinase_insertion_sf"/>
</dbReference>
<evidence type="ECO:0000313" key="2">
    <source>
        <dbReference type="EMBL" id="QAT61358.1"/>
    </source>
</evidence>
<dbReference type="AlphaFoldDB" id="A0A410QBY6"/>
<evidence type="ECO:0000313" key="3">
    <source>
        <dbReference type="Proteomes" id="UP000287969"/>
    </source>
</evidence>
<dbReference type="RefSeq" id="WP_128752319.1">
    <property type="nucleotide sequence ID" value="NZ_CP035282.1"/>
</dbReference>
<dbReference type="Gene3D" id="3.10.50.10">
    <property type="match status" value="1"/>
</dbReference>
<dbReference type="InterPro" id="IPR012854">
    <property type="entry name" value="Cu_amine_oxidase-like_N"/>
</dbReference>
<dbReference type="InterPro" id="IPR017853">
    <property type="entry name" value="GH"/>
</dbReference>
<dbReference type="OrthoDB" id="9775889at2"/>
<sequence length="548" mass="63413">MKKFIIFLIFALCIFTGIFFLYKYVPNAETVSYSYDEPTLIIEDDVITDNDDSLLIEDNNIFLSYDTIKKFIDPNIFYDENEGTIVITTINKVIKAKINEDKASVNEREVQLKNSIIKVNNILYIPIELFPEDYKTDIRYIKERNTVIIDFKDRQYPIGEVYTVNGTVRTGPSIKSPLLLGKVEEGSKLLIFEEYDKWYKIRTEEGIVGFIEKRYVKKDLAQKKGEEVSDGAVSEKINITWDYIGDYGGNIDKILPVHGLDIICPTFFSITDKDGTIKDKGNQQYVSKYQSLGYKVWGLVSNSFDPDVTGEVLKNTSSREQLINKLLEIYINYGLDGINIDFENVYLRDKELLTQFVRELTPIFKEHNMVVSIDVTPISSSENWSKFYDRVELARIVDYIVIMTYDQYWAASPNAGSVAQYTWVEESIKNIINEVPNNKLILGIPYYTRLWKTDSDGKLSSVTLSMDAQDKFVADNNMIKRWDKESGQFYGEVDKEGENYKIWLEDENSIKLKTSLVNKYDLAGVASWRKGYEKEEIWETISNNIRLN</sequence>
<protein>
    <submittedName>
        <fullName evidence="2">Glycoside hydrolase</fullName>
    </submittedName>
</protein>
<organism evidence="2 3">
    <name type="scientific">Acidilutibacter cellobiosedens</name>
    <dbReference type="NCBI Taxonomy" id="2507161"/>
    <lineage>
        <taxon>Bacteria</taxon>
        <taxon>Bacillati</taxon>
        <taxon>Bacillota</taxon>
        <taxon>Tissierellia</taxon>
        <taxon>Tissierellales</taxon>
        <taxon>Acidilutibacteraceae</taxon>
        <taxon>Acidilutibacter</taxon>
    </lineage>
</organism>
<dbReference type="PROSITE" id="PS51910">
    <property type="entry name" value="GH18_2"/>
    <property type="match status" value="1"/>
</dbReference>
<dbReference type="Pfam" id="PF08239">
    <property type="entry name" value="SH3_3"/>
    <property type="match status" value="1"/>
</dbReference>
<dbReference type="Proteomes" id="UP000287969">
    <property type="component" value="Chromosome"/>
</dbReference>